<evidence type="ECO:0000256" key="11">
    <source>
        <dbReference type="PROSITE-ProRule" id="PRU10144"/>
    </source>
</evidence>
<gene>
    <name evidence="16" type="ORF">ACFSKX_02750</name>
</gene>
<dbReference type="RefSeq" id="WP_265720665.1">
    <property type="nucleotide sequence ID" value="NZ_JAPIVK010000004.1"/>
</dbReference>
<evidence type="ECO:0000256" key="1">
    <source>
        <dbReference type="ARBA" id="ARBA00004571"/>
    </source>
</evidence>
<feature type="signal peptide" evidence="13">
    <location>
        <begin position="1"/>
        <end position="29"/>
    </location>
</feature>
<dbReference type="Gene3D" id="2.40.170.20">
    <property type="entry name" value="TonB-dependent receptor, beta-barrel domain"/>
    <property type="match status" value="1"/>
</dbReference>
<dbReference type="Proteomes" id="UP001597425">
    <property type="component" value="Unassembled WGS sequence"/>
</dbReference>
<evidence type="ECO:0000256" key="4">
    <source>
        <dbReference type="ARBA" id="ARBA00022692"/>
    </source>
</evidence>
<keyword evidence="7 12" id="KW-0798">TonB box</keyword>
<dbReference type="InterPro" id="IPR000531">
    <property type="entry name" value="Beta-barrel_TonB"/>
</dbReference>
<keyword evidence="5 13" id="KW-0732">Signal</keyword>
<keyword evidence="4 10" id="KW-0812">Transmembrane</keyword>
<comment type="similarity">
    <text evidence="10 12">Belongs to the TonB-dependent receptor family.</text>
</comment>
<dbReference type="PROSITE" id="PS52016">
    <property type="entry name" value="TONB_DEPENDENT_REC_3"/>
    <property type="match status" value="1"/>
</dbReference>
<dbReference type="InterPro" id="IPR039426">
    <property type="entry name" value="TonB-dep_rcpt-like"/>
</dbReference>
<evidence type="ECO:0000256" key="10">
    <source>
        <dbReference type="PROSITE-ProRule" id="PRU01360"/>
    </source>
</evidence>
<dbReference type="NCBIfam" id="NF010010">
    <property type="entry name" value="PRK13483.1"/>
    <property type="match status" value="1"/>
</dbReference>
<name>A0ABW5E6U6_9GAMM</name>
<accession>A0ABW5E6U6</accession>
<dbReference type="CDD" id="cd01347">
    <property type="entry name" value="ligand_gated_channel"/>
    <property type="match status" value="1"/>
</dbReference>
<evidence type="ECO:0000256" key="12">
    <source>
        <dbReference type="RuleBase" id="RU003357"/>
    </source>
</evidence>
<dbReference type="Gene3D" id="2.170.130.10">
    <property type="entry name" value="TonB-dependent receptor, plug domain"/>
    <property type="match status" value="1"/>
</dbReference>
<evidence type="ECO:0000256" key="2">
    <source>
        <dbReference type="ARBA" id="ARBA00022448"/>
    </source>
</evidence>
<keyword evidence="3 10" id="KW-1134">Transmembrane beta strand</keyword>
<keyword evidence="6" id="KW-0406">Ion transport</keyword>
<keyword evidence="8 10" id="KW-0472">Membrane</keyword>
<dbReference type="PROSITE" id="PS01156">
    <property type="entry name" value="TONB_DEPENDENT_REC_2"/>
    <property type="match status" value="1"/>
</dbReference>
<evidence type="ECO:0000259" key="14">
    <source>
        <dbReference type="Pfam" id="PF00593"/>
    </source>
</evidence>
<dbReference type="InterPro" id="IPR012910">
    <property type="entry name" value="Plug_dom"/>
</dbReference>
<protein>
    <submittedName>
        <fullName evidence="16">Ligand-gated channel protein</fullName>
    </submittedName>
</protein>
<evidence type="ECO:0000313" key="16">
    <source>
        <dbReference type="EMBL" id="MFD2309323.1"/>
    </source>
</evidence>
<feature type="domain" description="TonB-dependent receptor-like beta-barrel" evidence="14">
    <location>
        <begin position="193"/>
        <end position="631"/>
    </location>
</feature>
<dbReference type="PANTHER" id="PTHR30069:SF53">
    <property type="entry name" value="COLICIN I RECEPTOR-RELATED"/>
    <property type="match status" value="1"/>
</dbReference>
<feature type="short sequence motif" description="TonB C-terminal box" evidence="11">
    <location>
        <begin position="641"/>
        <end position="658"/>
    </location>
</feature>
<evidence type="ECO:0000313" key="17">
    <source>
        <dbReference type="Proteomes" id="UP001597425"/>
    </source>
</evidence>
<keyword evidence="9 10" id="KW-0998">Cell outer membrane</keyword>
<organism evidence="16 17">
    <name type="scientific">Microbulbifer halophilus</name>
    <dbReference type="NCBI Taxonomy" id="453963"/>
    <lineage>
        <taxon>Bacteria</taxon>
        <taxon>Pseudomonadati</taxon>
        <taxon>Pseudomonadota</taxon>
        <taxon>Gammaproteobacteria</taxon>
        <taxon>Cellvibrionales</taxon>
        <taxon>Microbulbiferaceae</taxon>
        <taxon>Microbulbifer</taxon>
    </lineage>
</organism>
<dbReference type="InterPro" id="IPR036942">
    <property type="entry name" value="Beta-barrel_TonB_sf"/>
</dbReference>
<evidence type="ECO:0000256" key="9">
    <source>
        <dbReference type="ARBA" id="ARBA00023237"/>
    </source>
</evidence>
<evidence type="ECO:0000256" key="8">
    <source>
        <dbReference type="ARBA" id="ARBA00023136"/>
    </source>
</evidence>
<evidence type="ECO:0000256" key="3">
    <source>
        <dbReference type="ARBA" id="ARBA00022452"/>
    </source>
</evidence>
<evidence type="ECO:0000259" key="15">
    <source>
        <dbReference type="Pfam" id="PF07715"/>
    </source>
</evidence>
<dbReference type="InterPro" id="IPR037066">
    <property type="entry name" value="Plug_dom_sf"/>
</dbReference>
<sequence>MVARASLHRHSLLQPLLLASAVAAAPALAAETGEVENIVVTASGHEQALVDAPASISVIDREKLQQRAYRDVTDALKDLPGVIITGGESGGDSADISLRGMPAGYTLLLVDGKRLSGRESRPNSDGPGEEQNWLPPVEAIERIEVVRGPMSTLYGSDAIGGVINVITRKVPEQWGGSVQLDSIIQDNSASGDTAQGNFHLSGPLVQDKLSLQLYGRKYRRDEDDIINGYNESDVQSFTGRLAYTPGENHEILLETGTTEQERTSLMGKSGPTEGCRGGCSDSFNEYNRDFISLTHNGRFQSGNLSSFVQREVTENIGRQMEIANLVAKSSYVMPLGDHTMTLGATYEAEELDDFTSNQISDRTHIESSRWALFGEDEWALTESFALTAGVRLDDDENFGSHASPRLYGVWRMADRWTLKGGVSTGYNAPGLRHLTADWGQVSRGGDVYGNPDLEPETSVNRELALHFQGNDGFSAGMTLFHNDFEDKISRIDCPEDICDAGPNQFGSLPTYRINVDEAVTRGGEISVAAELADNFKVNASYTYTDSEQKTGEYRGEPLTQLPKNMASVSTDWRVGDALSHWLRITYRAEESQPTTGPSSSSLIAPSYTFVDTGLNYALSESAKLKAGIYNLLDEDVTYDEYGFVADGRRYWLGLSYRF</sequence>
<feature type="domain" description="TonB-dependent receptor plug" evidence="15">
    <location>
        <begin position="50"/>
        <end position="162"/>
    </location>
</feature>
<evidence type="ECO:0000256" key="5">
    <source>
        <dbReference type="ARBA" id="ARBA00022729"/>
    </source>
</evidence>
<evidence type="ECO:0000256" key="6">
    <source>
        <dbReference type="ARBA" id="ARBA00023065"/>
    </source>
</evidence>
<dbReference type="EMBL" id="JBHUJD010000002">
    <property type="protein sequence ID" value="MFD2309323.1"/>
    <property type="molecule type" value="Genomic_DNA"/>
</dbReference>
<comment type="caution">
    <text evidence="16">The sequence shown here is derived from an EMBL/GenBank/DDBJ whole genome shotgun (WGS) entry which is preliminary data.</text>
</comment>
<keyword evidence="17" id="KW-1185">Reference proteome</keyword>
<dbReference type="Pfam" id="PF00593">
    <property type="entry name" value="TonB_dep_Rec_b-barrel"/>
    <property type="match status" value="1"/>
</dbReference>
<reference evidence="17" key="1">
    <citation type="journal article" date="2019" name="Int. J. Syst. Evol. Microbiol.">
        <title>The Global Catalogue of Microorganisms (GCM) 10K type strain sequencing project: providing services to taxonomists for standard genome sequencing and annotation.</title>
        <authorList>
            <consortium name="The Broad Institute Genomics Platform"/>
            <consortium name="The Broad Institute Genome Sequencing Center for Infectious Disease"/>
            <person name="Wu L."/>
            <person name="Ma J."/>
        </authorList>
    </citation>
    <scope>NUCLEOTIDE SEQUENCE [LARGE SCALE GENOMIC DNA]</scope>
    <source>
        <strain evidence="17">KCTC 12848</strain>
    </source>
</reference>
<evidence type="ECO:0000256" key="13">
    <source>
        <dbReference type="SAM" id="SignalP"/>
    </source>
</evidence>
<comment type="subcellular location">
    <subcellularLocation>
        <location evidence="1 10">Cell outer membrane</location>
        <topology evidence="1 10">Multi-pass membrane protein</topology>
    </subcellularLocation>
</comment>
<keyword evidence="2 10" id="KW-0813">Transport</keyword>
<dbReference type="InterPro" id="IPR010917">
    <property type="entry name" value="TonB_rcpt_CS"/>
</dbReference>
<dbReference type="PANTHER" id="PTHR30069">
    <property type="entry name" value="TONB-DEPENDENT OUTER MEMBRANE RECEPTOR"/>
    <property type="match status" value="1"/>
</dbReference>
<feature type="chain" id="PRO_5045733389" evidence="13">
    <location>
        <begin position="30"/>
        <end position="658"/>
    </location>
</feature>
<dbReference type="SUPFAM" id="SSF56935">
    <property type="entry name" value="Porins"/>
    <property type="match status" value="1"/>
</dbReference>
<evidence type="ECO:0000256" key="7">
    <source>
        <dbReference type="ARBA" id="ARBA00023077"/>
    </source>
</evidence>
<dbReference type="Pfam" id="PF07715">
    <property type="entry name" value="Plug"/>
    <property type="match status" value="1"/>
</dbReference>
<proteinExistence type="inferred from homology"/>